<reference evidence="11" key="1">
    <citation type="journal article" date="2019" name="Int. J. Syst. Evol. Microbiol.">
        <title>The Global Catalogue of Microorganisms (GCM) 10K type strain sequencing project: providing services to taxonomists for standard genome sequencing and annotation.</title>
        <authorList>
            <consortium name="The Broad Institute Genomics Platform"/>
            <consortium name="The Broad Institute Genome Sequencing Center for Infectious Disease"/>
            <person name="Wu L."/>
            <person name="Ma J."/>
        </authorList>
    </citation>
    <scope>NUCLEOTIDE SEQUENCE [LARGE SCALE GENOMIC DNA]</scope>
    <source>
        <strain evidence="11">CCM 8930</strain>
    </source>
</reference>
<feature type="transmembrane region" description="Helical" evidence="8">
    <location>
        <begin position="308"/>
        <end position="332"/>
    </location>
</feature>
<dbReference type="Pfam" id="PF03176">
    <property type="entry name" value="MMPL"/>
    <property type="match status" value="1"/>
</dbReference>
<sequence length="892" mass="97259">MKKFLKPKFLWFAFWVVAIFTGITLLPNLQPIIATHQNTTKSQVNQQQLTKLQSHWGRGQLHTQQLTIVFNNSRTNLSPAQKTKIEQTLHKLKHNADYYRLRQLRTANTSSNDRQLLTSQDGSTQLAVASIDARQSELSVVAKQLQTATKIDGLKVAVTSPALITQQHQAVQNHQTKQVLLIGAILTFILMGLLFKSLLIPLINLLFQSIVLIGTASLATNLIKLRNWPFTSSSLLPIGSLGLIVTTILTWSLMRDYLAIGDSIKNPDQVAKLTAKRQYQRWGWGLGGLAIALISLSWTPLLATASTWLIAIIIGLALAVVPTLGLAFIALLDDSLRWPSTTAWRQRPKNLWGQFSKFSLWQPGLALLLGLALLIPGFSQGRGHFSYANLNPTILTAPTTAETGNQLISAHFGIGATTPVTIYLQAKTNLTQQNQLQTLDQLTTKLQQVPGVASAVSVTQPAGQKITQYYVGSQLTTVQASLAGNRQALVALEKTLKGNQTTITKADLAAQIQQLKTVQKQLEQLDLDNQQLSLQLTSLSQPTTERATQLNQLATNLAAAETLATQIQAQMGTILTTQADLVTKTTVANNELHKIHQSLGQSEAILKKVTTAVGHTTQYLTGLQASQVGQSFYLPTDAAKSAVYQNSVATNTSADGKLTQLVVTLKQPATSAASQRTLRQVKQTVHASLLATPLATAQVTYSGQTVQTTPVRHALTQQAWQWAALAGGLVALILWLSLRSLLLSGYLMIGLVAIITSSWGLAQFGYTKLAHFGNLPWLALVWSIILITVHWLSISYPTLIQKNWLRSFDAKQLQQQFYHCGRGTGAITMIELALVGPMLISPTTVMQATGLVTILGIILSNLLLPLVLPGLIKWTITPPKFKQPSKKPTAKA</sequence>
<feature type="transmembrane region" description="Helical" evidence="8">
    <location>
        <begin position="178"/>
        <end position="195"/>
    </location>
</feature>
<evidence type="ECO:0000313" key="10">
    <source>
        <dbReference type="EMBL" id="MFC6202103.1"/>
    </source>
</evidence>
<dbReference type="PANTHER" id="PTHR33406">
    <property type="entry name" value="MEMBRANE PROTEIN MJ1562-RELATED"/>
    <property type="match status" value="1"/>
</dbReference>
<feature type="transmembrane region" description="Helical" evidence="8">
    <location>
        <begin position="777"/>
        <end position="799"/>
    </location>
</feature>
<feature type="domain" description="Membrane transport protein MMPL" evidence="9">
    <location>
        <begin position="50"/>
        <end position="207"/>
    </location>
</feature>
<comment type="similarity">
    <text evidence="2">Belongs to the resistance-nodulation-cell division (RND) (TC 2.A.6) family. MmpL subfamily.</text>
</comment>
<dbReference type="PANTHER" id="PTHR33406:SF6">
    <property type="entry name" value="MEMBRANE PROTEIN YDGH-RELATED"/>
    <property type="match status" value="1"/>
</dbReference>
<evidence type="ECO:0000256" key="4">
    <source>
        <dbReference type="ARBA" id="ARBA00022692"/>
    </source>
</evidence>
<name>A0ABW1SLA2_9LACO</name>
<keyword evidence="6 8" id="KW-0472">Membrane</keyword>
<feature type="coiled-coil region" evidence="7">
    <location>
        <begin position="505"/>
        <end position="570"/>
    </location>
</feature>
<evidence type="ECO:0000256" key="5">
    <source>
        <dbReference type="ARBA" id="ARBA00022989"/>
    </source>
</evidence>
<gene>
    <name evidence="10" type="ORF">ACFP1L_09510</name>
</gene>
<accession>A0ABW1SLA2</accession>
<evidence type="ECO:0000256" key="8">
    <source>
        <dbReference type="SAM" id="Phobius"/>
    </source>
</evidence>
<keyword evidence="11" id="KW-1185">Reference proteome</keyword>
<keyword evidence="4 8" id="KW-0812">Transmembrane</keyword>
<organism evidence="10 11">
    <name type="scientific">Lactiplantibacillus nangangensis</name>
    <dbReference type="NCBI Taxonomy" id="2559917"/>
    <lineage>
        <taxon>Bacteria</taxon>
        <taxon>Bacillati</taxon>
        <taxon>Bacillota</taxon>
        <taxon>Bacilli</taxon>
        <taxon>Lactobacillales</taxon>
        <taxon>Lactobacillaceae</taxon>
        <taxon>Lactiplantibacillus</taxon>
    </lineage>
</organism>
<evidence type="ECO:0000256" key="1">
    <source>
        <dbReference type="ARBA" id="ARBA00004651"/>
    </source>
</evidence>
<dbReference type="InterPro" id="IPR050545">
    <property type="entry name" value="Mycobact_MmpL"/>
</dbReference>
<feature type="transmembrane region" description="Helical" evidence="8">
    <location>
        <begin position="745"/>
        <end position="765"/>
    </location>
</feature>
<dbReference type="SUPFAM" id="SSF82866">
    <property type="entry name" value="Multidrug efflux transporter AcrB transmembrane domain"/>
    <property type="match status" value="1"/>
</dbReference>
<comment type="subcellular location">
    <subcellularLocation>
        <location evidence="1">Cell membrane</location>
        <topology evidence="1">Multi-pass membrane protein</topology>
    </subcellularLocation>
</comment>
<proteinExistence type="inferred from homology"/>
<dbReference type="InterPro" id="IPR004869">
    <property type="entry name" value="MMPL_dom"/>
</dbReference>
<feature type="transmembrane region" description="Helical" evidence="8">
    <location>
        <begin position="358"/>
        <end position="378"/>
    </location>
</feature>
<evidence type="ECO:0000256" key="3">
    <source>
        <dbReference type="ARBA" id="ARBA00022475"/>
    </source>
</evidence>
<dbReference type="Proteomes" id="UP001596171">
    <property type="component" value="Unassembled WGS sequence"/>
</dbReference>
<evidence type="ECO:0000256" key="7">
    <source>
        <dbReference type="SAM" id="Coils"/>
    </source>
</evidence>
<evidence type="ECO:0000256" key="6">
    <source>
        <dbReference type="ARBA" id="ARBA00023136"/>
    </source>
</evidence>
<keyword evidence="7" id="KW-0175">Coiled coil</keyword>
<feature type="transmembrane region" description="Helical" evidence="8">
    <location>
        <begin position="235"/>
        <end position="254"/>
    </location>
</feature>
<dbReference type="RefSeq" id="WP_137615501.1">
    <property type="nucleotide sequence ID" value="NZ_BJDI01000003.1"/>
</dbReference>
<dbReference type="Gene3D" id="1.20.1640.10">
    <property type="entry name" value="Multidrug efflux transporter AcrB transmembrane domain"/>
    <property type="match status" value="1"/>
</dbReference>
<feature type="transmembrane region" description="Helical" evidence="8">
    <location>
        <begin position="852"/>
        <end position="872"/>
    </location>
</feature>
<keyword evidence="5 8" id="KW-1133">Transmembrane helix</keyword>
<protein>
    <submittedName>
        <fullName evidence="10">MMPL family transporter</fullName>
    </submittedName>
</protein>
<evidence type="ECO:0000313" key="11">
    <source>
        <dbReference type="Proteomes" id="UP001596171"/>
    </source>
</evidence>
<evidence type="ECO:0000259" key="9">
    <source>
        <dbReference type="Pfam" id="PF03176"/>
    </source>
</evidence>
<dbReference type="EMBL" id="JBHSSE010000018">
    <property type="protein sequence ID" value="MFC6202103.1"/>
    <property type="molecule type" value="Genomic_DNA"/>
</dbReference>
<feature type="transmembrane region" description="Helical" evidence="8">
    <location>
        <begin position="719"/>
        <end position="738"/>
    </location>
</feature>
<feature type="transmembrane region" description="Helical" evidence="8">
    <location>
        <begin position="282"/>
        <end position="302"/>
    </location>
</feature>
<feature type="transmembrane region" description="Helical" evidence="8">
    <location>
        <begin position="820"/>
        <end position="840"/>
    </location>
</feature>
<evidence type="ECO:0000256" key="2">
    <source>
        <dbReference type="ARBA" id="ARBA00010157"/>
    </source>
</evidence>
<comment type="caution">
    <text evidence="10">The sequence shown here is derived from an EMBL/GenBank/DDBJ whole genome shotgun (WGS) entry which is preliminary data.</text>
</comment>
<keyword evidence="3" id="KW-1003">Cell membrane</keyword>